<sequence length="151" mass="16754">MSGSVSAEDPLETSGNSRRPGPPELIRPVTTVESSVATSSRELRPMTDLQMPGIWSPHTREQYLQQEQRQQVMPQNLMPPISPSSQMRHAATEFTFGEQTSRPLASLAESTPRHLSITSMPGREEPVADLDTGESRPAKRRKMALDDMVND</sequence>
<gene>
    <name evidence="2" type="ORF">FE257_012261</name>
</gene>
<name>A0AAD4GQU9_ASPNN</name>
<evidence type="ECO:0000256" key="1">
    <source>
        <dbReference type="SAM" id="MobiDB-lite"/>
    </source>
</evidence>
<dbReference type="AlphaFoldDB" id="A0AAD4GQU9"/>
<feature type="compositionally biased region" description="Low complexity" evidence="1">
    <location>
        <begin position="29"/>
        <end position="40"/>
    </location>
</feature>
<dbReference type="EMBL" id="VCAU01000087">
    <property type="protein sequence ID" value="KAF9885881.1"/>
    <property type="molecule type" value="Genomic_DNA"/>
</dbReference>
<dbReference type="Proteomes" id="UP001194746">
    <property type="component" value="Unassembled WGS sequence"/>
</dbReference>
<organism evidence="2 3">
    <name type="scientific">Aspergillus nanangensis</name>
    <dbReference type="NCBI Taxonomy" id="2582783"/>
    <lineage>
        <taxon>Eukaryota</taxon>
        <taxon>Fungi</taxon>
        <taxon>Dikarya</taxon>
        <taxon>Ascomycota</taxon>
        <taxon>Pezizomycotina</taxon>
        <taxon>Eurotiomycetes</taxon>
        <taxon>Eurotiomycetidae</taxon>
        <taxon>Eurotiales</taxon>
        <taxon>Aspergillaceae</taxon>
        <taxon>Aspergillus</taxon>
        <taxon>Aspergillus subgen. Circumdati</taxon>
    </lineage>
</organism>
<comment type="caution">
    <text evidence="2">The sequence shown here is derived from an EMBL/GenBank/DDBJ whole genome shotgun (WGS) entry which is preliminary data.</text>
</comment>
<keyword evidence="3" id="KW-1185">Reference proteome</keyword>
<evidence type="ECO:0000313" key="3">
    <source>
        <dbReference type="Proteomes" id="UP001194746"/>
    </source>
</evidence>
<feature type="region of interest" description="Disordered" evidence="1">
    <location>
        <begin position="1"/>
        <end position="70"/>
    </location>
</feature>
<evidence type="ECO:0000313" key="2">
    <source>
        <dbReference type="EMBL" id="KAF9885881.1"/>
    </source>
</evidence>
<feature type="region of interest" description="Disordered" evidence="1">
    <location>
        <begin position="97"/>
        <end position="151"/>
    </location>
</feature>
<reference evidence="2" key="2">
    <citation type="submission" date="2020-02" db="EMBL/GenBank/DDBJ databases">
        <authorList>
            <person name="Gilchrist C.L.M."/>
            <person name="Chooi Y.-H."/>
        </authorList>
    </citation>
    <scope>NUCLEOTIDE SEQUENCE</scope>
    <source>
        <strain evidence="2">MST-FP2251</strain>
    </source>
</reference>
<proteinExistence type="predicted"/>
<reference evidence="2" key="1">
    <citation type="journal article" date="2019" name="Beilstein J. Org. Chem.">
        <title>Nanangenines: drimane sesquiterpenoids as the dominant metabolite cohort of a novel Australian fungus, Aspergillus nanangensis.</title>
        <authorList>
            <person name="Lacey H.J."/>
            <person name="Gilchrist C.L.M."/>
            <person name="Crombie A."/>
            <person name="Kalaitzis J.A."/>
            <person name="Vuong D."/>
            <person name="Rutledge P.J."/>
            <person name="Turner P."/>
            <person name="Pitt J.I."/>
            <person name="Lacey E."/>
            <person name="Chooi Y.H."/>
            <person name="Piggott A.M."/>
        </authorList>
    </citation>
    <scope>NUCLEOTIDE SEQUENCE</scope>
    <source>
        <strain evidence="2">MST-FP2251</strain>
    </source>
</reference>
<protein>
    <submittedName>
        <fullName evidence="2">Uncharacterized protein</fullName>
    </submittedName>
</protein>
<accession>A0AAD4GQU9</accession>